<sequence length="519" mass="58938">MAPVLDLVLELGCLISFRMNWMKQDRQEASVTPTPAPRSINSSTSAASSRSRVSGATPPEVTINAPHIQDCKRCSQETAEFDRRNDPSWKGFYQQKEELDMNSETSISMDRVISGDDDNIPLTRRVQRDIWLHQHPKNCTDARFLLALWHHDETRDSVGVGSDMVSMAGMLGAALIQGRVFITKDYHGARHKGCTGSNHARWSCYFVPEASEECMERALRLAEQKQAWDEGIIKEFSGDQWNGEIPSFWGEPWKAMRPTVGALRYLTRFPSEYLCNLLNKERHRAFGEEVAKLVLKTLGTEWPHTRNESKRNSSNPMEEHVWSDYGPWMPRPLLSIHVRQGDKASEMRVVSFDEYMKLANVLRKRFPHVRSVWLSTEMQNVVDESKEYKGWKFYYSDVPRQVGTIRMAEYMALLGDKQAFNTAFINLVMAAELGMSSEWGMVSCTSRVLAGSSLRSCHKAPAFAATVSEDSRILYCSAPARGNNQEGHPESNARVPAILRELDRAQLTPEIYNILHSLA</sequence>
<dbReference type="AlphaFoldDB" id="D8SHI9"/>
<dbReference type="GO" id="GO:0046921">
    <property type="term" value="F:alpha-(1-&gt;6)-fucosyltransferase activity"/>
    <property type="evidence" value="ECO:0000318"/>
    <property type="project" value="GO_Central"/>
</dbReference>
<evidence type="ECO:0008006" key="4">
    <source>
        <dbReference type="Google" id="ProtNLM"/>
    </source>
</evidence>
<name>D8SHI9_SELML</name>
<protein>
    <recommendedName>
        <fullName evidence="4">Fucosyltransferase</fullName>
    </recommendedName>
</protein>
<feature type="region of interest" description="Disordered" evidence="1">
    <location>
        <begin position="28"/>
        <end position="63"/>
    </location>
</feature>
<proteinExistence type="predicted"/>
<feature type="compositionally biased region" description="Low complexity" evidence="1">
    <location>
        <begin position="38"/>
        <end position="56"/>
    </location>
</feature>
<evidence type="ECO:0000313" key="2">
    <source>
        <dbReference type="EMBL" id="EFJ16119.1"/>
    </source>
</evidence>
<reference evidence="2 3" key="1">
    <citation type="journal article" date="2011" name="Science">
        <title>The Selaginella genome identifies genetic changes associated with the evolution of vascular plants.</title>
        <authorList>
            <person name="Banks J.A."/>
            <person name="Nishiyama T."/>
            <person name="Hasebe M."/>
            <person name="Bowman J.L."/>
            <person name="Gribskov M."/>
            <person name="dePamphilis C."/>
            <person name="Albert V.A."/>
            <person name="Aono N."/>
            <person name="Aoyama T."/>
            <person name="Ambrose B.A."/>
            <person name="Ashton N.W."/>
            <person name="Axtell M.J."/>
            <person name="Barker E."/>
            <person name="Barker M.S."/>
            <person name="Bennetzen J.L."/>
            <person name="Bonawitz N.D."/>
            <person name="Chapple C."/>
            <person name="Cheng C."/>
            <person name="Correa L.G."/>
            <person name="Dacre M."/>
            <person name="DeBarry J."/>
            <person name="Dreyer I."/>
            <person name="Elias M."/>
            <person name="Engstrom E.M."/>
            <person name="Estelle M."/>
            <person name="Feng L."/>
            <person name="Finet C."/>
            <person name="Floyd S.K."/>
            <person name="Frommer W.B."/>
            <person name="Fujita T."/>
            <person name="Gramzow L."/>
            <person name="Gutensohn M."/>
            <person name="Harholt J."/>
            <person name="Hattori M."/>
            <person name="Heyl A."/>
            <person name="Hirai T."/>
            <person name="Hiwatashi Y."/>
            <person name="Ishikawa M."/>
            <person name="Iwata M."/>
            <person name="Karol K.G."/>
            <person name="Koehler B."/>
            <person name="Kolukisaoglu U."/>
            <person name="Kubo M."/>
            <person name="Kurata T."/>
            <person name="Lalonde S."/>
            <person name="Li K."/>
            <person name="Li Y."/>
            <person name="Litt A."/>
            <person name="Lyons E."/>
            <person name="Manning G."/>
            <person name="Maruyama T."/>
            <person name="Michael T.P."/>
            <person name="Mikami K."/>
            <person name="Miyazaki S."/>
            <person name="Morinaga S."/>
            <person name="Murata T."/>
            <person name="Mueller-Roeber B."/>
            <person name="Nelson D.R."/>
            <person name="Obara M."/>
            <person name="Oguri Y."/>
            <person name="Olmstead R.G."/>
            <person name="Onodera N."/>
            <person name="Petersen B.L."/>
            <person name="Pils B."/>
            <person name="Prigge M."/>
            <person name="Rensing S.A."/>
            <person name="Riano-Pachon D.M."/>
            <person name="Roberts A.W."/>
            <person name="Sato Y."/>
            <person name="Scheller H.V."/>
            <person name="Schulz B."/>
            <person name="Schulz C."/>
            <person name="Shakirov E.V."/>
            <person name="Shibagaki N."/>
            <person name="Shinohara N."/>
            <person name="Shippen D.E."/>
            <person name="Soerensen I."/>
            <person name="Sotooka R."/>
            <person name="Sugimoto N."/>
            <person name="Sugita M."/>
            <person name="Sumikawa N."/>
            <person name="Tanurdzic M."/>
            <person name="Theissen G."/>
            <person name="Ulvskov P."/>
            <person name="Wakazuki S."/>
            <person name="Weng J.K."/>
            <person name="Willats W.W."/>
            <person name="Wipf D."/>
            <person name="Wolf P.G."/>
            <person name="Yang L."/>
            <person name="Zimmer A.D."/>
            <person name="Zhu Q."/>
            <person name="Mitros T."/>
            <person name="Hellsten U."/>
            <person name="Loque D."/>
            <person name="Otillar R."/>
            <person name="Salamov A."/>
            <person name="Schmutz J."/>
            <person name="Shapiro H."/>
            <person name="Lindquist E."/>
            <person name="Lucas S."/>
            <person name="Rokhsar D."/>
            <person name="Grigoriev I.V."/>
        </authorList>
    </citation>
    <scope>NUCLEOTIDE SEQUENCE [LARGE SCALE GENOMIC DNA]</scope>
</reference>
<dbReference type="InParanoid" id="D8SHI9"/>
<evidence type="ECO:0000256" key="1">
    <source>
        <dbReference type="SAM" id="MobiDB-lite"/>
    </source>
</evidence>
<gene>
    <name evidence="2" type="ORF">SELMODRAFT_422159</name>
</gene>
<evidence type="ECO:0000313" key="3">
    <source>
        <dbReference type="Proteomes" id="UP000001514"/>
    </source>
</evidence>
<keyword evidence="3" id="KW-1185">Reference proteome</keyword>
<dbReference type="EMBL" id="GL377620">
    <property type="protein sequence ID" value="EFJ16119.1"/>
    <property type="molecule type" value="Genomic_DNA"/>
</dbReference>
<accession>D8SHI9</accession>
<dbReference type="Gramene" id="EFJ16119">
    <property type="protein sequence ID" value="EFJ16119"/>
    <property type="gene ID" value="SELMODRAFT_422159"/>
</dbReference>
<dbReference type="PANTHER" id="PTHR13132">
    <property type="entry name" value="ALPHA- 1,6 -FUCOSYLTRANSFERASE"/>
    <property type="match status" value="1"/>
</dbReference>
<dbReference type="Proteomes" id="UP000001514">
    <property type="component" value="Unassembled WGS sequence"/>
</dbReference>
<dbReference type="KEGG" id="smo:SELMODRAFT_422159"/>
<dbReference type="HOGENOM" id="CLU_035190_1_0_1"/>
<dbReference type="GO" id="GO:0006487">
    <property type="term" value="P:protein N-linked glycosylation"/>
    <property type="evidence" value="ECO:0000318"/>
    <property type="project" value="GO_Central"/>
</dbReference>
<organism evidence="3">
    <name type="scientific">Selaginella moellendorffii</name>
    <name type="common">Spikemoss</name>
    <dbReference type="NCBI Taxonomy" id="88036"/>
    <lineage>
        <taxon>Eukaryota</taxon>
        <taxon>Viridiplantae</taxon>
        <taxon>Streptophyta</taxon>
        <taxon>Embryophyta</taxon>
        <taxon>Tracheophyta</taxon>
        <taxon>Lycopodiopsida</taxon>
        <taxon>Selaginellales</taxon>
        <taxon>Selaginellaceae</taxon>
        <taxon>Selaginella</taxon>
    </lineage>
</organism>
<dbReference type="PANTHER" id="PTHR13132:SF29">
    <property type="entry name" value="ALPHA-(1,6)-FUCOSYLTRANSFERASE"/>
    <property type="match status" value="1"/>
</dbReference>
<dbReference type="eggNOG" id="ENOG502QSTM">
    <property type="taxonomic scope" value="Eukaryota"/>
</dbReference>